<name>A0A1G7S2S7_CHIFI</name>
<feature type="chain" id="PRO_5011585930" description="DUF4349 domain-containing protein" evidence="2">
    <location>
        <begin position="21"/>
        <end position="284"/>
    </location>
</feature>
<evidence type="ECO:0008006" key="5">
    <source>
        <dbReference type="Google" id="ProtNLM"/>
    </source>
</evidence>
<dbReference type="RefSeq" id="WP_089833464.1">
    <property type="nucleotide sequence ID" value="NZ_FNBN01000003.1"/>
</dbReference>
<keyword evidence="1" id="KW-0812">Transmembrane</keyword>
<feature type="signal peptide" evidence="2">
    <location>
        <begin position="1"/>
        <end position="20"/>
    </location>
</feature>
<dbReference type="Proteomes" id="UP000199045">
    <property type="component" value="Unassembled WGS sequence"/>
</dbReference>
<dbReference type="OrthoDB" id="658163at2"/>
<dbReference type="PROSITE" id="PS51257">
    <property type="entry name" value="PROKAR_LIPOPROTEIN"/>
    <property type="match status" value="1"/>
</dbReference>
<keyword evidence="1" id="KW-0472">Membrane</keyword>
<evidence type="ECO:0000313" key="4">
    <source>
        <dbReference type="Proteomes" id="UP000199045"/>
    </source>
</evidence>
<dbReference type="EMBL" id="FNBN01000003">
    <property type="protein sequence ID" value="SDG17296.1"/>
    <property type="molecule type" value="Genomic_DNA"/>
</dbReference>
<keyword evidence="1" id="KW-1133">Transmembrane helix</keyword>
<reference evidence="3 4" key="1">
    <citation type="submission" date="2016-10" db="EMBL/GenBank/DDBJ databases">
        <authorList>
            <person name="de Groot N.N."/>
        </authorList>
    </citation>
    <scope>NUCLEOTIDE SEQUENCE [LARGE SCALE GENOMIC DNA]</scope>
    <source>
        <strain evidence="3 4">DSM 527</strain>
    </source>
</reference>
<evidence type="ECO:0000256" key="2">
    <source>
        <dbReference type="SAM" id="SignalP"/>
    </source>
</evidence>
<accession>A0A1G7S2S7</accession>
<sequence length="284" mass="31112">MRIPLYLMAPVLLAAACSSAPSSLSKEEDAYVATADSTGLANDITALNSPSRKRVRTADVRCRVSNVFNSLSVLEHTVIGVNGMIAESTMHNDVAMTQDVPYSADSLKRIQLYTPTANLTLRVPAASLDSVVHTLTSMATFIDYRTLKDEDKTLLYLSNSLKNDAPASAALKPTPKGTALDVATYQDQRYDEGTDRRIANLAILDDVHYATFSVQLFQPQQADIQVIVNPDKVTRAGFGTRTLTALILGTETLSNLFVFLLSCWPFIIVLVAGWFGYRRMIVKN</sequence>
<organism evidence="3 4">
    <name type="scientific">Chitinophaga filiformis</name>
    <name type="common">Myxococcus filiformis</name>
    <name type="synonym">Flexibacter filiformis</name>
    <dbReference type="NCBI Taxonomy" id="104663"/>
    <lineage>
        <taxon>Bacteria</taxon>
        <taxon>Pseudomonadati</taxon>
        <taxon>Bacteroidota</taxon>
        <taxon>Chitinophagia</taxon>
        <taxon>Chitinophagales</taxon>
        <taxon>Chitinophagaceae</taxon>
        <taxon>Chitinophaga</taxon>
    </lineage>
</organism>
<dbReference type="STRING" id="104663.SAMN04488121_103714"/>
<gene>
    <name evidence="3" type="ORF">SAMN04488121_103714</name>
</gene>
<protein>
    <recommendedName>
        <fullName evidence="5">DUF4349 domain-containing protein</fullName>
    </recommendedName>
</protein>
<feature type="transmembrane region" description="Helical" evidence="1">
    <location>
        <begin position="256"/>
        <end position="277"/>
    </location>
</feature>
<evidence type="ECO:0000313" key="3">
    <source>
        <dbReference type="EMBL" id="SDG17296.1"/>
    </source>
</evidence>
<evidence type="ECO:0000256" key="1">
    <source>
        <dbReference type="SAM" id="Phobius"/>
    </source>
</evidence>
<proteinExistence type="predicted"/>
<dbReference type="AlphaFoldDB" id="A0A1G7S2S7"/>
<keyword evidence="2" id="KW-0732">Signal</keyword>